<proteinExistence type="predicted"/>
<gene>
    <name evidence="1" type="ORF">NPIL_50991</name>
</gene>
<dbReference type="AlphaFoldDB" id="A0A8X6QEG6"/>
<organism evidence="1 2">
    <name type="scientific">Nephila pilipes</name>
    <name type="common">Giant wood spider</name>
    <name type="synonym">Nephila maculata</name>
    <dbReference type="NCBI Taxonomy" id="299642"/>
    <lineage>
        <taxon>Eukaryota</taxon>
        <taxon>Metazoa</taxon>
        <taxon>Ecdysozoa</taxon>
        <taxon>Arthropoda</taxon>
        <taxon>Chelicerata</taxon>
        <taxon>Arachnida</taxon>
        <taxon>Araneae</taxon>
        <taxon>Araneomorphae</taxon>
        <taxon>Entelegynae</taxon>
        <taxon>Araneoidea</taxon>
        <taxon>Nephilidae</taxon>
        <taxon>Nephila</taxon>
    </lineage>
</organism>
<evidence type="ECO:0000313" key="1">
    <source>
        <dbReference type="EMBL" id="GFU09388.1"/>
    </source>
</evidence>
<dbReference type="Proteomes" id="UP000887013">
    <property type="component" value="Unassembled WGS sequence"/>
</dbReference>
<feature type="non-terminal residue" evidence="1">
    <location>
        <position position="1"/>
    </location>
</feature>
<accession>A0A8X6QEG6</accession>
<keyword evidence="2" id="KW-1185">Reference proteome</keyword>
<comment type="caution">
    <text evidence="1">The sequence shown here is derived from an EMBL/GenBank/DDBJ whole genome shotgun (WGS) entry which is preliminary data.</text>
</comment>
<dbReference type="EMBL" id="BMAW01124741">
    <property type="protein sequence ID" value="GFU09388.1"/>
    <property type="molecule type" value="Genomic_DNA"/>
</dbReference>
<reference evidence="1" key="1">
    <citation type="submission" date="2020-08" db="EMBL/GenBank/DDBJ databases">
        <title>Multicomponent nature underlies the extraordinary mechanical properties of spider dragline silk.</title>
        <authorList>
            <person name="Kono N."/>
            <person name="Nakamura H."/>
            <person name="Mori M."/>
            <person name="Yoshida Y."/>
            <person name="Ohtoshi R."/>
            <person name="Malay A.D."/>
            <person name="Moran D.A.P."/>
            <person name="Tomita M."/>
            <person name="Numata K."/>
            <person name="Arakawa K."/>
        </authorList>
    </citation>
    <scope>NUCLEOTIDE SEQUENCE</scope>
</reference>
<sequence>MLENRLASLVKPCNQELLRYIMVSCLTTVDDESLQLAQFFCAKQELPYGGRRALASEEEGIIGVLIEERETLCIEIVDEINPTFYKK</sequence>
<evidence type="ECO:0000313" key="2">
    <source>
        <dbReference type="Proteomes" id="UP000887013"/>
    </source>
</evidence>
<name>A0A8X6QEG6_NEPPI</name>
<protein>
    <submittedName>
        <fullName evidence="1">Uncharacterized protein</fullName>
    </submittedName>
</protein>